<keyword evidence="1" id="KW-0808">Transferase</keyword>
<feature type="domain" description="AB hydrolase-1" evidence="2">
    <location>
        <begin position="55"/>
        <end position="184"/>
    </location>
</feature>
<evidence type="ECO:0000313" key="3">
    <source>
        <dbReference type="EMBL" id="RCL76907.1"/>
    </source>
</evidence>
<reference evidence="3 4" key="1">
    <citation type="journal article" date="2018" name="Microbiome">
        <title>Fine metagenomic profile of the Mediterranean stratified and mixed water columns revealed by assembly and recruitment.</title>
        <authorList>
            <person name="Haro-Moreno J.M."/>
            <person name="Lopez-Perez M."/>
            <person name="De La Torre J.R."/>
            <person name="Picazo A."/>
            <person name="Camacho A."/>
            <person name="Rodriguez-Valera F."/>
        </authorList>
    </citation>
    <scope>NUCLEOTIDE SEQUENCE [LARGE SCALE GENOMIC DNA]</scope>
    <source>
        <strain evidence="3">MED-G55</strain>
    </source>
</reference>
<dbReference type="InterPro" id="IPR029058">
    <property type="entry name" value="AB_hydrolase_fold"/>
</dbReference>
<accession>A0A368DYL0</accession>
<dbReference type="InterPro" id="IPR000073">
    <property type="entry name" value="AB_hydrolase_1"/>
</dbReference>
<dbReference type="GO" id="GO:0009092">
    <property type="term" value="P:homoserine metabolic process"/>
    <property type="evidence" value="ECO:0007669"/>
    <property type="project" value="TreeGrafter"/>
</dbReference>
<dbReference type="GO" id="GO:0004414">
    <property type="term" value="F:homoserine O-acetyltransferase activity"/>
    <property type="evidence" value="ECO:0007669"/>
    <property type="project" value="TreeGrafter"/>
</dbReference>
<dbReference type="Gene3D" id="3.40.50.1820">
    <property type="entry name" value="alpha/beta hydrolase"/>
    <property type="match status" value="1"/>
</dbReference>
<dbReference type="SUPFAM" id="SSF53474">
    <property type="entry name" value="alpha/beta-Hydrolases"/>
    <property type="match status" value="1"/>
</dbReference>
<sequence length="205" mass="21745">MQEIQSDTSDKGSIGGESKVHVFDSALQLVSGESLQPFSVAYCSWGKLNADKSNTILICHALTGDQFAAGDNPMTQRPGWWNTMIGPGKPLDPEKYFIICSNVIGGCSGSTGPASINPETGKPYGLDFPVITITDMVRAQEKLLDALGIVTLLTVIGGSMGGMQVLEWANSFPEKVFSAIPIAGSARHSAQNIAFHEVGRQAIMA</sequence>
<comment type="caution">
    <text evidence="3">The sequence shown here is derived from an EMBL/GenBank/DDBJ whole genome shotgun (WGS) entry which is preliminary data.</text>
</comment>
<keyword evidence="3" id="KW-0378">Hydrolase</keyword>
<gene>
    <name evidence="3" type="ORF">DBW69_04730</name>
</gene>
<dbReference type="Proteomes" id="UP000252132">
    <property type="component" value="Unassembled WGS sequence"/>
</dbReference>
<dbReference type="InterPro" id="IPR008220">
    <property type="entry name" value="HAT_MetX-like"/>
</dbReference>
<name>A0A368DYL0_9PROT</name>
<evidence type="ECO:0000256" key="1">
    <source>
        <dbReference type="ARBA" id="ARBA00022679"/>
    </source>
</evidence>
<dbReference type="GO" id="GO:0016787">
    <property type="term" value="F:hydrolase activity"/>
    <property type="evidence" value="ECO:0007669"/>
    <property type="project" value="UniProtKB-KW"/>
</dbReference>
<dbReference type="AlphaFoldDB" id="A0A368DYL0"/>
<protein>
    <submittedName>
        <fullName evidence="3">Alpha/beta fold hydrolase</fullName>
    </submittedName>
</protein>
<evidence type="ECO:0000313" key="4">
    <source>
        <dbReference type="Proteomes" id="UP000252132"/>
    </source>
</evidence>
<dbReference type="EMBL" id="QOQF01000015">
    <property type="protein sequence ID" value="RCL76907.1"/>
    <property type="molecule type" value="Genomic_DNA"/>
</dbReference>
<proteinExistence type="predicted"/>
<dbReference type="GO" id="GO:0009086">
    <property type="term" value="P:methionine biosynthetic process"/>
    <property type="evidence" value="ECO:0007669"/>
    <property type="project" value="TreeGrafter"/>
</dbReference>
<dbReference type="Pfam" id="PF00561">
    <property type="entry name" value="Abhydrolase_1"/>
    <property type="match status" value="1"/>
</dbReference>
<feature type="non-terminal residue" evidence="3">
    <location>
        <position position="205"/>
    </location>
</feature>
<evidence type="ECO:0000259" key="2">
    <source>
        <dbReference type="Pfam" id="PF00561"/>
    </source>
</evidence>
<dbReference type="PANTHER" id="PTHR32268">
    <property type="entry name" value="HOMOSERINE O-ACETYLTRANSFERASE"/>
    <property type="match status" value="1"/>
</dbReference>
<organism evidence="3 4">
    <name type="scientific">PS1 clade bacterium</name>
    <dbReference type="NCBI Taxonomy" id="2175152"/>
    <lineage>
        <taxon>Bacteria</taxon>
        <taxon>Pseudomonadati</taxon>
        <taxon>Pseudomonadota</taxon>
        <taxon>Alphaproteobacteria</taxon>
        <taxon>PS1 clade</taxon>
    </lineage>
</organism>
<dbReference type="PANTHER" id="PTHR32268:SF11">
    <property type="entry name" value="HOMOSERINE O-ACETYLTRANSFERASE"/>
    <property type="match status" value="1"/>
</dbReference>